<protein>
    <submittedName>
        <fullName evidence="2">Uncharacterized protein</fullName>
    </submittedName>
</protein>
<feature type="compositionally biased region" description="Basic and acidic residues" evidence="1">
    <location>
        <begin position="110"/>
        <end position="136"/>
    </location>
</feature>
<feature type="compositionally biased region" description="Basic and acidic residues" evidence="1">
    <location>
        <begin position="145"/>
        <end position="184"/>
    </location>
</feature>
<dbReference type="EMBL" id="BRXU01000019">
    <property type="protein sequence ID" value="GLC57635.1"/>
    <property type="molecule type" value="Genomic_DNA"/>
</dbReference>
<feature type="region of interest" description="Disordered" evidence="1">
    <location>
        <begin position="61"/>
        <end position="193"/>
    </location>
</feature>
<dbReference type="AlphaFoldDB" id="A0A9W6BTJ3"/>
<sequence length="193" mass="20622">MATHTFCRAKNFAPKPCTAADALAIVNDILSNGSRSLADDLRVNLHKVSMELEVLKEFPDELEAAGRREPAATTPGAAAKTPGAASTGKKERKHDKKHKDAKENAQPLTEGKKDKEKAGGSGKGDKTEGAAREGKEGKKRRDGKKGKEGKDGEGKAAKEGKEAKDATRKRPAEETVDGGKDTVQKPKRRKVEA</sequence>
<evidence type="ECO:0000313" key="3">
    <source>
        <dbReference type="Proteomes" id="UP001165080"/>
    </source>
</evidence>
<dbReference type="Proteomes" id="UP001165080">
    <property type="component" value="Unassembled WGS sequence"/>
</dbReference>
<keyword evidence="3" id="KW-1185">Reference proteome</keyword>
<name>A0A9W6BTJ3_9CHLO</name>
<accession>A0A9W6BTJ3</accession>
<feature type="compositionally biased region" description="Basic and acidic residues" evidence="1">
    <location>
        <begin position="61"/>
        <end position="70"/>
    </location>
</feature>
<gene>
    <name evidence="2" type="primary">PLEST002663</name>
    <name evidence="2" type="ORF">PLESTB_001248400</name>
</gene>
<evidence type="ECO:0000313" key="2">
    <source>
        <dbReference type="EMBL" id="GLC57635.1"/>
    </source>
</evidence>
<proteinExistence type="predicted"/>
<organism evidence="2 3">
    <name type="scientific">Pleodorina starrii</name>
    <dbReference type="NCBI Taxonomy" id="330485"/>
    <lineage>
        <taxon>Eukaryota</taxon>
        <taxon>Viridiplantae</taxon>
        <taxon>Chlorophyta</taxon>
        <taxon>core chlorophytes</taxon>
        <taxon>Chlorophyceae</taxon>
        <taxon>CS clade</taxon>
        <taxon>Chlamydomonadales</taxon>
        <taxon>Volvocaceae</taxon>
        <taxon>Pleodorina</taxon>
    </lineage>
</organism>
<evidence type="ECO:0000256" key="1">
    <source>
        <dbReference type="SAM" id="MobiDB-lite"/>
    </source>
</evidence>
<feature type="compositionally biased region" description="Low complexity" evidence="1">
    <location>
        <begin position="71"/>
        <end position="87"/>
    </location>
</feature>
<comment type="caution">
    <text evidence="2">The sequence shown here is derived from an EMBL/GenBank/DDBJ whole genome shotgun (WGS) entry which is preliminary data.</text>
</comment>
<reference evidence="2 3" key="1">
    <citation type="journal article" date="2023" name="Commun. Biol.">
        <title>Reorganization of the ancestral sex-determining regions during the evolution of trioecy in Pleodorina starrii.</title>
        <authorList>
            <person name="Takahashi K."/>
            <person name="Suzuki S."/>
            <person name="Kawai-Toyooka H."/>
            <person name="Yamamoto K."/>
            <person name="Hamaji T."/>
            <person name="Ootsuki R."/>
            <person name="Yamaguchi H."/>
            <person name="Kawachi M."/>
            <person name="Higashiyama T."/>
            <person name="Nozaki H."/>
        </authorList>
    </citation>
    <scope>NUCLEOTIDE SEQUENCE [LARGE SCALE GENOMIC DNA]</scope>
    <source>
        <strain evidence="2 3">NIES-4479</strain>
    </source>
</reference>